<feature type="compositionally biased region" description="Polar residues" evidence="2">
    <location>
        <begin position="1"/>
        <end position="16"/>
    </location>
</feature>
<name>A0A085LZ56_9BILA</name>
<feature type="coiled-coil region" evidence="1">
    <location>
        <begin position="323"/>
        <end position="399"/>
    </location>
</feature>
<accession>A0A085LZ56</accession>
<evidence type="ECO:0000313" key="4">
    <source>
        <dbReference type="Proteomes" id="UP000030764"/>
    </source>
</evidence>
<evidence type="ECO:0000256" key="2">
    <source>
        <dbReference type="SAM" id="MobiDB-lite"/>
    </source>
</evidence>
<dbReference type="Proteomes" id="UP000030764">
    <property type="component" value="Unassembled WGS sequence"/>
</dbReference>
<dbReference type="EMBL" id="KL363256">
    <property type="protein sequence ID" value="KFD50252.1"/>
    <property type="molecule type" value="Genomic_DNA"/>
</dbReference>
<sequence length="1092" mass="122153">MGQAPSAFQVTSSSALPESRKSIRRSKTRRSTRSLPSTQCVSRNHLMQHNEPKGRSCKDCGLVDPTANLPLNLITSDNWVRNAAPYYVETKLKTVSGPRSLDLSLRRHVDKVNTCSRFQYVPVKMFILQKYDLLRRNVQRGDSWSEVASDMYRFTRNSHPRCCRLKTNVEERRKCSSNLNSSFNDIICFYGLLGPLREESLMRPSSQNSSVCSRNSTSIAAVSKRASQPASSINHRPPKNVGQTEMQWSYNGLTPSIPHTQIGTGPLPLAPERSEGRRFASQGHSTNAVSSSRTTSCEKVIIQSLRSELSAERSLRSENDRSVQLLSNDLRTLKAQLAALNKQLENAKTQTVLLNENSEKCTAECIQWEMKAKDLQKLVASLRAELTCSENAKERLRLEQQSQLVFYEKCLDEIANRMAEALVEHEASEIRFSVPSANNDRVESGGVYVQQRSVGDVVLKQECCRLRTRAMQLENERRKEQNTLLECRSAALDHAEFSSSESFLRRPGSKDIGVGLLEKFKVQLPFTTFFKKSLNSLLPPDTTAGEALCSRPVSFNIEVIDDLAACSKPSLENISSVVAFSRSRGMEASVEILADESRFNQVSSGMESSCNQAIQMHSPVKQFFNCCSCQLFSSVRLPLSPEVSPGDASNSKMRSSIGFFYEKLPYSGSCKGTTDGFQVNKNEEISSNGHFNSLSAKSLKLELVINMLRAANFESSSVQFSDRLSRRGIRSYDGRDVLTVPAVSVGRHCNLFDDGCSTISGDIWAELGIPFFSALRSSAGIAAKSQNGQFFGGKLRSSLKKRQSKSCGNFYFSPSDWPEPALQRQSSYPTYYKKYKQNLRNVFCKHNFMFEASTTPCTTITSNADLLQIPSDCIEALFSMPGDCSKVISDFSVLVCGKSQQAKSVSSTDKDQLGHKDESGGISEVKNLNEDAAAPDGVKLLSLKKEEELYDTFDMPFFKDDLMSTTTSSSFSSDESDREMHTIAEWLKQLKLKKGHQKFGVVRYLPREFRPSILRRDVFCRFGHQERDALACFDFLADVLNLSNQLSDYQRTPRSSYTMNCPSGSTKRKRSTADFNQVCSSALWTNDFICLF</sequence>
<feature type="compositionally biased region" description="Basic residues" evidence="2">
    <location>
        <begin position="22"/>
        <end position="32"/>
    </location>
</feature>
<dbReference type="AlphaFoldDB" id="A0A085LZ56"/>
<protein>
    <submittedName>
        <fullName evidence="3">Uncharacterized protein</fullName>
    </submittedName>
</protein>
<keyword evidence="1" id="KW-0175">Coiled coil</keyword>
<feature type="region of interest" description="Disordered" evidence="2">
    <location>
        <begin position="1"/>
        <end position="37"/>
    </location>
</feature>
<keyword evidence="4" id="KW-1185">Reference proteome</keyword>
<reference evidence="3 4" key="1">
    <citation type="journal article" date="2014" name="Nat. Genet.">
        <title>Genome and transcriptome of the porcine whipworm Trichuris suis.</title>
        <authorList>
            <person name="Jex A.R."/>
            <person name="Nejsum P."/>
            <person name="Schwarz E.M."/>
            <person name="Hu L."/>
            <person name="Young N.D."/>
            <person name="Hall R.S."/>
            <person name="Korhonen P.K."/>
            <person name="Liao S."/>
            <person name="Thamsborg S."/>
            <person name="Xia J."/>
            <person name="Xu P."/>
            <person name="Wang S."/>
            <person name="Scheerlinck J.P."/>
            <person name="Hofmann A."/>
            <person name="Sternberg P.W."/>
            <person name="Wang J."/>
            <person name="Gasser R.B."/>
        </authorList>
    </citation>
    <scope>NUCLEOTIDE SEQUENCE [LARGE SCALE GENOMIC DNA]</scope>
    <source>
        <strain evidence="3">DCEP-RM93M</strain>
    </source>
</reference>
<evidence type="ECO:0000313" key="3">
    <source>
        <dbReference type="EMBL" id="KFD50252.1"/>
    </source>
</evidence>
<gene>
    <name evidence="3" type="ORF">M513_08880</name>
</gene>
<evidence type="ECO:0000256" key="1">
    <source>
        <dbReference type="SAM" id="Coils"/>
    </source>
</evidence>
<proteinExistence type="predicted"/>
<organism evidence="3 4">
    <name type="scientific">Trichuris suis</name>
    <name type="common">pig whipworm</name>
    <dbReference type="NCBI Taxonomy" id="68888"/>
    <lineage>
        <taxon>Eukaryota</taxon>
        <taxon>Metazoa</taxon>
        <taxon>Ecdysozoa</taxon>
        <taxon>Nematoda</taxon>
        <taxon>Enoplea</taxon>
        <taxon>Dorylaimia</taxon>
        <taxon>Trichinellida</taxon>
        <taxon>Trichuridae</taxon>
        <taxon>Trichuris</taxon>
    </lineage>
</organism>